<dbReference type="EMBL" id="CM042046">
    <property type="protein sequence ID" value="KAI3676373.1"/>
    <property type="molecule type" value="Genomic_DNA"/>
</dbReference>
<sequence length="131" mass="14154">MASSSTIYLHPPAHLSSFRFSNINIFHRRSLFISVLLSVKATGKAIQLAAGFVGQVVARQAGGFVVDMIRQNKIARRAFLLAGSPGTNKIVLALSISQEFDTKNKSGNGSPVILPPERLRYGYAAGRVDLL</sequence>
<reference evidence="2" key="1">
    <citation type="journal article" date="2022" name="Mol. Ecol. Resour.">
        <title>The genomes of chicory, endive, great burdock and yacon provide insights into Asteraceae palaeo-polyploidization history and plant inulin production.</title>
        <authorList>
            <person name="Fan W."/>
            <person name="Wang S."/>
            <person name="Wang H."/>
            <person name="Wang A."/>
            <person name="Jiang F."/>
            <person name="Liu H."/>
            <person name="Zhao H."/>
            <person name="Xu D."/>
            <person name="Zhang Y."/>
        </authorList>
    </citation>
    <scope>NUCLEOTIDE SEQUENCE [LARGE SCALE GENOMIC DNA]</scope>
    <source>
        <strain evidence="2">cv. Yunnan</strain>
    </source>
</reference>
<proteinExistence type="predicted"/>
<comment type="caution">
    <text evidence="1">The sequence shown here is derived from an EMBL/GenBank/DDBJ whole genome shotgun (WGS) entry which is preliminary data.</text>
</comment>
<gene>
    <name evidence="1" type="ORF">L1987_85979</name>
</gene>
<accession>A0ACB8XY34</accession>
<organism evidence="1 2">
    <name type="scientific">Smallanthus sonchifolius</name>
    <dbReference type="NCBI Taxonomy" id="185202"/>
    <lineage>
        <taxon>Eukaryota</taxon>
        <taxon>Viridiplantae</taxon>
        <taxon>Streptophyta</taxon>
        <taxon>Embryophyta</taxon>
        <taxon>Tracheophyta</taxon>
        <taxon>Spermatophyta</taxon>
        <taxon>Magnoliopsida</taxon>
        <taxon>eudicotyledons</taxon>
        <taxon>Gunneridae</taxon>
        <taxon>Pentapetalae</taxon>
        <taxon>asterids</taxon>
        <taxon>campanulids</taxon>
        <taxon>Asterales</taxon>
        <taxon>Asteraceae</taxon>
        <taxon>Asteroideae</taxon>
        <taxon>Heliantheae alliance</taxon>
        <taxon>Millerieae</taxon>
        <taxon>Smallanthus</taxon>
    </lineage>
</organism>
<reference evidence="1 2" key="2">
    <citation type="journal article" date="2022" name="Mol. Ecol. Resour.">
        <title>The genomes of chicory, endive, great burdock and yacon provide insights into Asteraceae paleo-polyploidization history and plant inulin production.</title>
        <authorList>
            <person name="Fan W."/>
            <person name="Wang S."/>
            <person name="Wang H."/>
            <person name="Wang A."/>
            <person name="Jiang F."/>
            <person name="Liu H."/>
            <person name="Zhao H."/>
            <person name="Xu D."/>
            <person name="Zhang Y."/>
        </authorList>
    </citation>
    <scope>NUCLEOTIDE SEQUENCE [LARGE SCALE GENOMIC DNA]</scope>
    <source>
        <strain evidence="2">cv. Yunnan</strain>
        <tissue evidence="1">Leaves</tissue>
    </source>
</reference>
<protein>
    <submittedName>
        <fullName evidence="1">Uncharacterized protein</fullName>
    </submittedName>
</protein>
<keyword evidence="2" id="KW-1185">Reference proteome</keyword>
<evidence type="ECO:0000313" key="2">
    <source>
        <dbReference type="Proteomes" id="UP001056120"/>
    </source>
</evidence>
<dbReference type="Proteomes" id="UP001056120">
    <property type="component" value="Linkage Group LG29"/>
</dbReference>
<name>A0ACB8XY34_9ASTR</name>
<evidence type="ECO:0000313" key="1">
    <source>
        <dbReference type="EMBL" id="KAI3676373.1"/>
    </source>
</evidence>